<dbReference type="AlphaFoldDB" id="M2NHD3"/>
<keyword evidence="4" id="KW-0274">FAD</keyword>
<dbReference type="HOGENOM" id="CLU_009665_19_5_1"/>
<dbReference type="GO" id="GO:0071949">
    <property type="term" value="F:FAD binding"/>
    <property type="evidence" value="ECO:0007669"/>
    <property type="project" value="InterPro"/>
</dbReference>
<dbReference type="GO" id="GO:0004497">
    <property type="term" value="F:monooxygenase activity"/>
    <property type="evidence" value="ECO:0007669"/>
    <property type="project" value="UniProtKB-KW"/>
</dbReference>
<evidence type="ECO:0000256" key="1">
    <source>
        <dbReference type="ARBA" id="ARBA00001974"/>
    </source>
</evidence>
<dbReference type="KEGG" id="bcom:BAUCODRAFT_120059"/>
<dbReference type="PANTHER" id="PTHR13789:SF318">
    <property type="entry name" value="GERANYLGERANYL DIPHOSPHATE REDUCTASE"/>
    <property type="match status" value="1"/>
</dbReference>
<evidence type="ECO:0000256" key="2">
    <source>
        <dbReference type="ARBA" id="ARBA00007992"/>
    </source>
</evidence>
<dbReference type="InterPro" id="IPR050493">
    <property type="entry name" value="FAD-dep_Monooxygenase_BioMet"/>
</dbReference>
<evidence type="ECO:0000256" key="6">
    <source>
        <dbReference type="ARBA" id="ARBA00023033"/>
    </source>
</evidence>
<accession>M2NHD3</accession>
<keyword evidence="9" id="KW-1185">Reference proteome</keyword>
<evidence type="ECO:0000256" key="5">
    <source>
        <dbReference type="ARBA" id="ARBA00023002"/>
    </source>
</evidence>
<organism evidence="8 9">
    <name type="scientific">Baudoinia panamericana (strain UAMH 10762)</name>
    <name type="common">Angels' share fungus</name>
    <name type="synonym">Baudoinia compniacensis (strain UAMH 10762)</name>
    <dbReference type="NCBI Taxonomy" id="717646"/>
    <lineage>
        <taxon>Eukaryota</taxon>
        <taxon>Fungi</taxon>
        <taxon>Dikarya</taxon>
        <taxon>Ascomycota</taxon>
        <taxon>Pezizomycotina</taxon>
        <taxon>Dothideomycetes</taxon>
        <taxon>Dothideomycetidae</taxon>
        <taxon>Mycosphaerellales</taxon>
        <taxon>Teratosphaeriaceae</taxon>
        <taxon>Baudoinia</taxon>
    </lineage>
</organism>
<dbReference type="SUPFAM" id="SSF51905">
    <property type="entry name" value="FAD/NAD(P)-binding domain"/>
    <property type="match status" value="1"/>
</dbReference>
<sequence length="396" mass="43969">MAAALGLIKAGHQVVVYERYSHARPAGSILNLWPPPIKALEDMGVDIKEIGAGCSTSFWSSSGVKRCEVKIPTGIGAEYGGGFVGLLRPDLYSRMLDALPKDTIKFNHNVTEISDKGDNVLLTFADGTKVETPVLIGADGIESFTRRYLWGPQDKRPHNLFVYGGYTLHEDFNNADSEVRIIHSPTTQCAVTAIKSKGRRGVQWWFVEGWPDDKPVPESGEQVHQRAVKQAAESFPTVADVVRKTPATQTQIWKIRDLKPIPHWSKGRITLAGDAAHATSPYAAYGAGMSICDGYFLGQLLHGVELSDKSAVSEALVQYERCRMAHTYEQVNLAYFNGQFFHHTPWYLRFFRDALLNWTPFMQWVVGDRNANSILAQLDEMGDGILKPAPHRVTVA</sequence>
<gene>
    <name evidence="8" type="ORF">BAUCODRAFT_120059</name>
</gene>
<dbReference type="OMA" id="HMEFARF"/>
<dbReference type="Gene3D" id="3.50.50.60">
    <property type="entry name" value="FAD/NAD(P)-binding domain"/>
    <property type="match status" value="1"/>
</dbReference>
<comment type="cofactor">
    <cofactor evidence="1">
        <name>FAD</name>
        <dbReference type="ChEBI" id="CHEBI:57692"/>
    </cofactor>
</comment>
<evidence type="ECO:0000313" key="8">
    <source>
        <dbReference type="EMBL" id="EMC98754.1"/>
    </source>
</evidence>
<evidence type="ECO:0000313" key="9">
    <source>
        <dbReference type="Proteomes" id="UP000011761"/>
    </source>
</evidence>
<keyword evidence="5" id="KW-0560">Oxidoreductase</keyword>
<dbReference type="eggNOG" id="KOG2614">
    <property type="taxonomic scope" value="Eukaryota"/>
</dbReference>
<dbReference type="PRINTS" id="PR00420">
    <property type="entry name" value="RNGMNOXGNASE"/>
</dbReference>
<keyword evidence="3" id="KW-0285">Flavoprotein</keyword>
<comment type="similarity">
    <text evidence="2">Belongs to the paxM FAD-dependent monooxygenase family.</text>
</comment>
<protein>
    <recommendedName>
        <fullName evidence="7">FAD-binding domain-containing protein</fullName>
    </recommendedName>
</protein>
<evidence type="ECO:0000259" key="7">
    <source>
        <dbReference type="Pfam" id="PF01494"/>
    </source>
</evidence>
<dbReference type="GeneID" id="19107473"/>
<evidence type="ECO:0000256" key="3">
    <source>
        <dbReference type="ARBA" id="ARBA00022630"/>
    </source>
</evidence>
<reference evidence="8 9" key="1">
    <citation type="journal article" date="2012" name="PLoS Pathog.">
        <title>Diverse lifestyles and strategies of plant pathogenesis encoded in the genomes of eighteen Dothideomycetes fungi.</title>
        <authorList>
            <person name="Ohm R.A."/>
            <person name="Feau N."/>
            <person name="Henrissat B."/>
            <person name="Schoch C.L."/>
            <person name="Horwitz B.A."/>
            <person name="Barry K.W."/>
            <person name="Condon B.J."/>
            <person name="Copeland A.C."/>
            <person name="Dhillon B."/>
            <person name="Glaser F."/>
            <person name="Hesse C.N."/>
            <person name="Kosti I."/>
            <person name="LaButti K."/>
            <person name="Lindquist E.A."/>
            <person name="Lucas S."/>
            <person name="Salamov A.A."/>
            <person name="Bradshaw R.E."/>
            <person name="Ciuffetti L."/>
            <person name="Hamelin R.C."/>
            <person name="Kema G.H.J."/>
            <person name="Lawrence C."/>
            <person name="Scott J.A."/>
            <person name="Spatafora J.W."/>
            <person name="Turgeon B.G."/>
            <person name="de Wit P.J.G.M."/>
            <person name="Zhong S."/>
            <person name="Goodwin S.B."/>
            <person name="Grigoriev I.V."/>
        </authorList>
    </citation>
    <scope>NUCLEOTIDE SEQUENCE [LARGE SCALE GENOMIC DNA]</scope>
    <source>
        <strain evidence="8 9">UAMH 10762</strain>
    </source>
</reference>
<dbReference type="Pfam" id="PF01494">
    <property type="entry name" value="FAD_binding_3"/>
    <property type="match status" value="1"/>
</dbReference>
<dbReference type="EMBL" id="KB445552">
    <property type="protein sequence ID" value="EMC98754.1"/>
    <property type="molecule type" value="Genomic_DNA"/>
</dbReference>
<feature type="domain" description="FAD-binding" evidence="7">
    <location>
        <begin position="98"/>
        <end position="327"/>
    </location>
</feature>
<dbReference type="InterPro" id="IPR036188">
    <property type="entry name" value="FAD/NAD-bd_sf"/>
</dbReference>
<keyword evidence="6" id="KW-0503">Monooxygenase</keyword>
<dbReference type="PANTHER" id="PTHR13789">
    <property type="entry name" value="MONOOXYGENASE"/>
    <property type="match status" value="1"/>
</dbReference>
<dbReference type="OrthoDB" id="417877at2759"/>
<proteinExistence type="inferred from homology"/>
<dbReference type="Proteomes" id="UP000011761">
    <property type="component" value="Unassembled WGS sequence"/>
</dbReference>
<name>M2NHD3_BAUPA</name>
<dbReference type="InterPro" id="IPR002938">
    <property type="entry name" value="FAD-bd"/>
</dbReference>
<dbReference type="RefSeq" id="XP_007673913.1">
    <property type="nucleotide sequence ID" value="XM_007675723.1"/>
</dbReference>
<evidence type="ECO:0000256" key="4">
    <source>
        <dbReference type="ARBA" id="ARBA00022827"/>
    </source>
</evidence>